<dbReference type="RefSeq" id="WP_310765095.1">
    <property type="nucleotide sequence ID" value="NZ_CP134050.1"/>
</dbReference>
<reference evidence="9 10" key="1">
    <citation type="submission" date="2023-09" db="EMBL/GenBank/DDBJ databases">
        <title>Complete Genome and Methylome dissection of Bacillus brevis NEB573 original source of BbsI restriction endonuclease.</title>
        <authorList>
            <person name="Fomenkov A."/>
            <person name="Roberts R.D."/>
        </authorList>
    </citation>
    <scope>NUCLEOTIDE SEQUENCE [LARGE SCALE GENOMIC DNA]</scope>
    <source>
        <strain evidence="9 10">NEB573</strain>
    </source>
</reference>
<accession>A0ABY9T0D5</accession>
<keyword evidence="3" id="KW-0997">Cell inner membrane</keyword>
<sequence length="353" mass="39158">MTQSYVSIQGVSKRFGLFSALTHISIDIAKNEFVCLLGPSGCGKTTLLRMIAGLEQPTTGRMMIGNREITSLPPSQRNIAMMFQSYALFPNLTAAQNIAFGLEQKKLSRREIAAKVEEALEMVDLSHAADKYPSQLSGGQQQRIALARAISLSPDVLLLDEPLSALDAKVRQKLRLEIRRLHETFGMTTVMVTHDQDEALTMADKIVVMNHGEVMQVGTPQAIYNRPATPFVADFIGAINFIRRGSSDPASSGGGELFAIRPENLRLLTQESDDGIGATVREIEFRGAFYRLYLDWLDGGRKDERLLLDLPAGEASKLDIRREQKVWLELPADHLLRFERDEAAAATEQGWCP</sequence>
<name>A0ABY9T0D5_BREBE</name>
<dbReference type="InterPro" id="IPR013611">
    <property type="entry name" value="Transp-assoc_OB_typ2"/>
</dbReference>
<organism evidence="9 10">
    <name type="scientific">Brevibacillus brevis</name>
    <name type="common">Bacillus brevis</name>
    <dbReference type="NCBI Taxonomy" id="1393"/>
    <lineage>
        <taxon>Bacteria</taxon>
        <taxon>Bacillati</taxon>
        <taxon>Bacillota</taxon>
        <taxon>Bacilli</taxon>
        <taxon>Bacillales</taxon>
        <taxon>Paenibacillaceae</taxon>
        <taxon>Brevibacillus</taxon>
    </lineage>
</organism>
<dbReference type="InterPro" id="IPR003593">
    <property type="entry name" value="AAA+_ATPase"/>
</dbReference>
<evidence type="ECO:0000256" key="2">
    <source>
        <dbReference type="ARBA" id="ARBA00022475"/>
    </source>
</evidence>
<dbReference type="EMBL" id="CP134050">
    <property type="protein sequence ID" value="WNC13552.1"/>
    <property type="molecule type" value="Genomic_DNA"/>
</dbReference>
<dbReference type="GO" id="GO:0005524">
    <property type="term" value="F:ATP binding"/>
    <property type="evidence" value="ECO:0007669"/>
    <property type="project" value="UniProtKB-KW"/>
</dbReference>
<dbReference type="PANTHER" id="PTHR42781:SF5">
    <property type="entry name" value="PUTRESCINE TRANSPORT ATP-BINDING PROTEIN POTG"/>
    <property type="match status" value="1"/>
</dbReference>
<evidence type="ECO:0000256" key="3">
    <source>
        <dbReference type="ARBA" id="ARBA00022519"/>
    </source>
</evidence>
<dbReference type="InterPro" id="IPR050093">
    <property type="entry name" value="ABC_SmlMolc_Importer"/>
</dbReference>
<evidence type="ECO:0000256" key="4">
    <source>
        <dbReference type="ARBA" id="ARBA00022741"/>
    </source>
</evidence>
<evidence type="ECO:0000313" key="10">
    <source>
        <dbReference type="Proteomes" id="UP001256827"/>
    </source>
</evidence>
<dbReference type="InterPro" id="IPR027417">
    <property type="entry name" value="P-loop_NTPase"/>
</dbReference>
<keyword evidence="2" id="KW-1003">Cell membrane</keyword>
<keyword evidence="10" id="KW-1185">Reference proteome</keyword>
<dbReference type="Pfam" id="PF00005">
    <property type="entry name" value="ABC_tran"/>
    <property type="match status" value="1"/>
</dbReference>
<gene>
    <name evidence="9" type="ORF">RGB73_23090</name>
</gene>
<dbReference type="Pfam" id="PF08402">
    <property type="entry name" value="TOBE_2"/>
    <property type="match status" value="1"/>
</dbReference>
<evidence type="ECO:0000256" key="1">
    <source>
        <dbReference type="ARBA" id="ARBA00022448"/>
    </source>
</evidence>
<dbReference type="SMART" id="SM00382">
    <property type="entry name" value="AAA"/>
    <property type="match status" value="1"/>
</dbReference>
<dbReference type="SUPFAM" id="SSF50331">
    <property type="entry name" value="MOP-like"/>
    <property type="match status" value="1"/>
</dbReference>
<feature type="domain" description="ABC transporter" evidence="8">
    <location>
        <begin position="6"/>
        <end position="236"/>
    </location>
</feature>
<keyword evidence="1" id="KW-0813">Transport</keyword>
<dbReference type="InterPro" id="IPR003439">
    <property type="entry name" value="ABC_transporter-like_ATP-bd"/>
</dbReference>
<evidence type="ECO:0000256" key="6">
    <source>
        <dbReference type="ARBA" id="ARBA00022967"/>
    </source>
</evidence>
<evidence type="ECO:0000313" key="9">
    <source>
        <dbReference type="EMBL" id="WNC13552.1"/>
    </source>
</evidence>
<proteinExistence type="predicted"/>
<dbReference type="PROSITE" id="PS50893">
    <property type="entry name" value="ABC_TRANSPORTER_2"/>
    <property type="match status" value="1"/>
</dbReference>
<keyword evidence="4" id="KW-0547">Nucleotide-binding</keyword>
<keyword evidence="5 9" id="KW-0067">ATP-binding</keyword>
<keyword evidence="6" id="KW-1278">Translocase</keyword>
<evidence type="ECO:0000259" key="8">
    <source>
        <dbReference type="PROSITE" id="PS50893"/>
    </source>
</evidence>
<protein>
    <submittedName>
        <fullName evidence="9">ATP-binding cassette domain-containing protein</fullName>
    </submittedName>
</protein>
<dbReference type="SUPFAM" id="SSF52540">
    <property type="entry name" value="P-loop containing nucleoside triphosphate hydrolases"/>
    <property type="match status" value="1"/>
</dbReference>
<dbReference type="Proteomes" id="UP001256827">
    <property type="component" value="Chromosome"/>
</dbReference>
<dbReference type="PANTHER" id="PTHR42781">
    <property type="entry name" value="SPERMIDINE/PUTRESCINE IMPORT ATP-BINDING PROTEIN POTA"/>
    <property type="match status" value="1"/>
</dbReference>
<dbReference type="Gene3D" id="3.40.50.300">
    <property type="entry name" value="P-loop containing nucleotide triphosphate hydrolases"/>
    <property type="match status" value="1"/>
</dbReference>
<keyword evidence="7" id="KW-0472">Membrane</keyword>
<evidence type="ECO:0000256" key="5">
    <source>
        <dbReference type="ARBA" id="ARBA00022840"/>
    </source>
</evidence>
<dbReference type="PROSITE" id="PS00211">
    <property type="entry name" value="ABC_TRANSPORTER_1"/>
    <property type="match status" value="1"/>
</dbReference>
<dbReference type="InterPro" id="IPR008995">
    <property type="entry name" value="Mo/tungstate-bd_C_term_dom"/>
</dbReference>
<dbReference type="InterPro" id="IPR017871">
    <property type="entry name" value="ABC_transporter-like_CS"/>
</dbReference>
<evidence type="ECO:0000256" key="7">
    <source>
        <dbReference type="ARBA" id="ARBA00023136"/>
    </source>
</evidence>